<dbReference type="InterPro" id="IPR028082">
    <property type="entry name" value="Peripla_BP_I"/>
</dbReference>
<dbReference type="Proteomes" id="UP000198992">
    <property type="component" value="Unassembled WGS sequence"/>
</dbReference>
<evidence type="ECO:0000256" key="1">
    <source>
        <dbReference type="ARBA" id="ARBA00010062"/>
    </source>
</evidence>
<evidence type="ECO:0000313" key="6">
    <source>
        <dbReference type="Proteomes" id="UP000198992"/>
    </source>
</evidence>
<gene>
    <name evidence="5" type="ORF">SAMN05444164_5722</name>
</gene>
<evidence type="ECO:0000256" key="2">
    <source>
        <dbReference type="ARBA" id="ARBA00022729"/>
    </source>
</evidence>
<dbReference type="Gene3D" id="3.40.50.2300">
    <property type="match status" value="2"/>
</dbReference>
<dbReference type="PANTHER" id="PTHR47235:SF1">
    <property type="entry name" value="BLR6548 PROTEIN"/>
    <property type="match status" value="1"/>
</dbReference>
<dbReference type="SUPFAM" id="SSF53822">
    <property type="entry name" value="Periplasmic binding protein-like I"/>
    <property type="match status" value="1"/>
</dbReference>
<dbReference type="InterPro" id="IPR028081">
    <property type="entry name" value="Leu-bd"/>
</dbReference>
<accession>A0A1H5DBS3</accession>
<feature type="signal peptide" evidence="3">
    <location>
        <begin position="1"/>
        <end position="26"/>
    </location>
</feature>
<dbReference type="CDD" id="cd06343">
    <property type="entry name" value="PBP1_ABC_ligand_binding-like"/>
    <property type="match status" value="1"/>
</dbReference>
<feature type="chain" id="PRO_5011656683" evidence="3">
    <location>
        <begin position="27"/>
        <end position="415"/>
    </location>
</feature>
<dbReference type="RefSeq" id="WP_092122298.1">
    <property type="nucleotide sequence ID" value="NZ_FNTH01000001.1"/>
</dbReference>
<dbReference type="AlphaFoldDB" id="A0A1H5DBS3"/>
<evidence type="ECO:0000256" key="3">
    <source>
        <dbReference type="SAM" id="SignalP"/>
    </source>
</evidence>
<dbReference type="OrthoDB" id="7337537at2"/>
<evidence type="ECO:0000313" key="5">
    <source>
        <dbReference type="EMBL" id="SED76301.1"/>
    </source>
</evidence>
<reference evidence="5 6" key="1">
    <citation type="submission" date="2016-10" db="EMBL/GenBank/DDBJ databases">
        <authorList>
            <person name="de Groot N.N."/>
        </authorList>
    </citation>
    <scope>NUCLEOTIDE SEQUENCE [LARGE SCALE GENOMIC DNA]</scope>
    <source>
        <strain evidence="5 6">MT12</strain>
    </source>
</reference>
<protein>
    <submittedName>
        <fullName evidence="5">ABC-type branched-chain amino acid transport system, substrate-binding protein</fullName>
    </submittedName>
</protein>
<dbReference type="PANTHER" id="PTHR47235">
    <property type="entry name" value="BLR6548 PROTEIN"/>
    <property type="match status" value="1"/>
</dbReference>
<evidence type="ECO:0000259" key="4">
    <source>
        <dbReference type="Pfam" id="PF13458"/>
    </source>
</evidence>
<feature type="domain" description="Leucine-binding protein" evidence="4">
    <location>
        <begin position="46"/>
        <end position="397"/>
    </location>
</feature>
<proteinExistence type="inferred from homology"/>
<name>A0A1H5DBS3_9BRAD</name>
<keyword evidence="2 3" id="KW-0732">Signal</keyword>
<organism evidence="5 6">
    <name type="scientific">Bradyrhizobium erythrophlei</name>
    <dbReference type="NCBI Taxonomy" id="1437360"/>
    <lineage>
        <taxon>Bacteria</taxon>
        <taxon>Pseudomonadati</taxon>
        <taxon>Pseudomonadota</taxon>
        <taxon>Alphaproteobacteria</taxon>
        <taxon>Hyphomicrobiales</taxon>
        <taxon>Nitrobacteraceae</taxon>
        <taxon>Bradyrhizobium</taxon>
    </lineage>
</organism>
<dbReference type="Pfam" id="PF13458">
    <property type="entry name" value="Peripla_BP_6"/>
    <property type="match status" value="1"/>
</dbReference>
<comment type="similarity">
    <text evidence="1">Belongs to the leucine-binding protein family.</text>
</comment>
<dbReference type="EMBL" id="FNTH01000001">
    <property type="protein sequence ID" value="SED76301.1"/>
    <property type="molecule type" value="Genomic_DNA"/>
</dbReference>
<sequence length="415" mass="45222">MPRHAREARSACLGVALTILTGLAVAAPGSAHEEKRYDPGASDTAIKIGNTAPYSGPLSSNGIIARTEAAYFKMINDQGGVNGRKIEFISYDDAYSPPKTVEQTRKLIEIVEVLLLFNQLGTPTTMSVIKYVNARKVPQLFIAAGATVFGDHRAYPWSMGFQPSYQSETRIYGKYLRENYPDGKIAVLSSNDDFGRDNIKGLKDGLGDAAGNVVAEVTYETSAPTIDSELVKLKFSGASIFVNFASAKFAAQAIKKAAEIGWKPVHILHGNSQSISAVLKPAGLENARDIITASYSKDPADAAWKDDPGLKRFSDFMAEHMPGEDQDNSYVVYGYNAAQALVEVLKQCKDDLTRANVMRQAEALNGAHLDMLLPDIALTTSPSDHYPIERMQLQKFDGRNWARFGTGVEGMLDKK</sequence>